<evidence type="ECO:0000313" key="1">
    <source>
        <dbReference type="EMBL" id="QDV37729.1"/>
    </source>
</evidence>
<proteinExistence type="predicted"/>
<dbReference type="AlphaFoldDB" id="A0A518HA67"/>
<dbReference type="KEGG" id="tpla:ElP_56740"/>
<organism evidence="1 2">
    <name type="scientific">Tautonia plasticadhaerens</name>
    <dbReference type="NCBI Taxonomy" id="2527974"/>
    <lineage>
        <taxon>Bacteria</taxon>
        <taxon>Pseudomonadati</taxon>
        <taxon>Planctomycetota</taxon>
        <taxon>Planctomycetia</taxon>
        <taxon>Isosphaerales</taxon>
        <taxon>Isosphaeraceae</taxon>
        <taxon>Tautonia</taxon>
    </lineage>
</organism>
<name>A0A518HA67_9BACT</name>
<protein>
    <submittedName>
        <fullName evidence="1">Uncharacterized protein</fullName>
    </submittedName>
</protein>
<evidence type="ECO:0000313" key="2">
    <source>
        <dbReference type="Proteomes" id="UP000317835"/>
    </source>
</evidence>
<reference evidence="1 2" key="1">
    <citation type="submission" date="2019-02" db="EMBL/GenBank/DDBJ databases">
        <title>Deep-cultivation of Planctomycetes and their phenomic and genomic characterization uncovers novel biology.</title>
        <authorList>
            <person name="Wiegand S."/>
            <person name="Jogler M."/>
            <person name="Boedeker C."/>
            <person name="Pinto D."/>
            <person name="Vollmers J."/>
            <person name="Rivas-Marin E."/>
            <person name="Kohn T."/>
            <person name="Peeters S.H."/>
            <person name="Heuer A."/>
            <person name="Rast P."/>
            <person name="Oberbeckmann S."/>
            <person name="Bunk B."/>
            <person name="Jeske O."/>
            <person name="Meyerdierks A."/>
            <person name="Storesund J.E."/>
            <person name="Kallscheuer N."/>
            <person name="Luecker S."/>
            <person name="Lage O.M."/>
            <person name="Pohl T."/>
            <person name="Merkel B.J."/>
            <person name="Hornburger P."/>
            <person name="Mueller R.-W."/>
            <person name="Bruemmer F."/>
            <person name="Labrenz M."/>
            <person name="Spormann A.M."/>
            <person name="Op den Camp H."/>
            <person name="Overmann J."/>
            <person name="Amann R."/>
            <person name="Jetten M.S.M."/>
            <person name="Mascher T."/>
            <person name="Medema M.H."/>
            <person name="Devos D.P."/>
            <person name="Kaster A.-K."/>
            <person name="Ovreas L."/>
            <person name="Rohde M."/>
            <person name="Galperin M.Y."/>
            <person name="Jogler C."/>
        </authorList>
    </citation>
    <scope>NUCLEOTIDE SEQUENCE [LARGE SCALE GENOMIC DNA]</scope>
    <source>
        <strain evidence="1 2">ElP</strain>
    </source>
</reference>
<dbReference type="Proteomes" id="UP000317835">
    <property type="component" value="Chromosome"/>
</dbReference>
<dbReference type="EMBL" id="CP036426">
    <property type="protein sequence ID" value="QDV37729.1"/>
    <property type="molecule type" value="Genomic_DNA"/>
</dbReference>
<sequence length="182" mass="21282">MVVRRRQNGPEVALGHQAILYGRIQEDWEGTGSRWPIAPEYNRAVLEGLPDSDDRWPFLTRHMFAVAARPFHGASDRGWYRGYVIHFAVSTKDDPGDPGWPDRFLDKLEGLVLKRMLWLSAKVHFESVFFQERVFLYEVDRESLGGLYDELGSGRFGERVESEVRWARRELQEMGCRPNWLR</sequence>
<gene>
    <name evidence="1" type="ORF">ElP_56740</name>
</gene>
<keyword evidence="2" id="KW-1185">Reference proteome</keyword>
<accession>A0A518HA67</accession>